<dbReference type="NCBIfam" id="TIGR02481">
    <property type="entry name" value="hemeryth_dom"/>
    <property type="match status" value="1"/>
</dbReference>
<comment type="similarity">
    <text evidence="1">Belongs to the hemerythrin family.</text>
</comment>
<evidence type="ECO:0000256" key="2">
    <source>
        <dbReference type="ARBA" id="ARBA00012528"/>
    </source>
</evidence>
<dbReference type="PANTHER" id="PTHR45138">
    <property type="entry name" value="REGULATORY COMPONENTS OF SENSORY TRANSDUCTION SYSTEM"/>
    <property type="match status" value="1"/>
</dbReference>
<evidence type="ECO:0000256" key="4">
    <source>
        <dbReference type="ARBA" id="ARBA00023004"/>
    </source>
</evidence>
<dbReference type="GO" id="GO:0052621">
    <property type="term" value="F:diguanylate cyclase activity"/>
    <property type="evidence" value="ECO:0007669"/>
    <property type="project" value="UniProtKB-EC"/>
</dbReference>
<dbReference type="OrthoDB" id="9774644at2"/>
<evidence type="ECO:0000256" key="1">
    <source>
        <dbReference type="ARBA" id="ARBA00010587"/>
    </source>
</evidence>
<dbReference type="PANTHER" id="PTHR45138:SF9">
    <property type="entry name" value="DIGUANYLATE CYCLASE DGCM-RELATED"/>
    <property type="match status" value="1"/>
</dbReference>
<evidence type="ECO:0000259" key="7">
    <source>
        <dbReference type="PROSITE" id="PS50887"/>
    </source>
</evidence>
<dbReference type="InterPro" id="IPR012312">
    <property type="entry name" value="Hemerythrin-like"/>
</dbReference>
<dbReference type="InterPro" id="IPR013587">
    <property type="entry name" value="Nitrate/nitrite_sensing"/>
</dbReference>
<dbReference type="Proteomes" id="UP000326944">
    <property type="component" value="Chromosome"/>
</dbReference>
<protein>
    <recommendedName>
        <fullName evidence="2">diguanylate cyclase</fullName>
        <ecNumber evidence="2">2.7.7.65</ecNumber>
    </recommendedName>
</protein>
<dbReference type="SUPFAM" id="SSF55073">
    <property type="entry name" value="Nucleotide cyclase"/>
    <property type="match status" value="1"/>
</dbReference>
<dbReference type="CDD" id="cd12107">
    <property type="entry name" value="Hemerythrin"/>
    <property type="match status" value="1"/>
</dbReference>
<dbReference type="Gene3D" id="3.30.70.270">
    <property type="match status" value="1"/>
</dbReference>
<dbReference type="NCBIfam" id="TIGR00254">
    <property type="entry name" value="GGDEF"/>
    <property type="match status" value="1"/>
</dbReference>
<evidence type="ECO:0000313" key="9">
    <source>
        <dbReference type="Proteomes" id="UP000326944"/>
    </source>
</evidence>
<feature type="domain" description="GGDEF" evidence="7">
    <location>
        <begin position="590"/>
        <end position="721"/>
    </location>
</feature>
<dbReference type="InterPro" id="IPR029787">
    <property type="entry name" value="Nucleotide_cyclase"/>
</dbReference>
<dbReference type="SMART" id="SM00267">
    <property type="entry name" value="GGDEF"/>
    <property type="match status" value="1"/>
</dbReference>
<gene>
    <name evidence="8" type="ORF">FJR48_09910</name>
</gene>
<dbReference type="GO" id="GO:0046872">
    <property type="term" value="F:metal ion binding"/>
    <property type="evidence" value="ECO:0007669"/>
    <property type="project" value="UniProtKB-KW"/>
</dbReference>
<dbReference type="EC" id="2.7.7.65" evidence="2"/>
<dbReference type="Pfam" id="PF08376">
    <property type="entry name" value="NIT"/>
    <property type="match status" value="1"/>
</dbReference>
<feature type="transmembrane region" description="Helical" evidence="6">
    <location>
        <begin position="162"/>
        <end position="185"/>
    </location>
</feature>
<dbReference type="Pfam" id="PF00990">
    <property type="entry name" value="GGDEF"/>
    <property type="match status" value="1"/>
</dbReference>
<dbReference type="PROSITE" id="PS50887">
    <property type="entry name" value="GGDEF"/>
    <property type="match status" value="1"/>
</dbReference>
<keyword evidence="3" id="KW-0479">Metal-binding</keyword>
<name>A0A5P8P2S5_9BACT</name>
<dbReference type="InterPro" id="IPR000160">
    <property type="entry name" value="GGDEF_dom"/>
</dbReference>
<evidence type="ECO:0000313" key="8">
    <source>
        <dbReference type="EMBL" id="QFR50022.1"/>
    </source>
</evidence>
<sequence>MIEWNEGLNLGIKTLDNDHKQLLHIVSKLSKAIDANETIDVIENIFNELEDCTDKHFKKEEDYLKDCNCRDLDKHILHHRDFSQRLSQLKMQTLSLPAESISHDITIYLTEWILNHVIEEDIPSITFFKQCGLTLEAEKSSKTLLQRLIKATTDRFSFTKRIFLSAIIPLSGMLLFGTIIIFVNFNEFLNMKNTSKVTHITSDVSELVHNLQIERGLNSGYLTSTDNKFKDRLTNQRKLVDNAVLKITKKIKNIHINNLKTIKPHIDTLKKDILSLKEIRQKINNKTISQIDGINIYSQIIKNILNITPKIATLNLNNNLSSSIKTLASIQQFKEALGQERAYGTTIIEKKDLTMKEYTSFAKLLGVQKASLITFGYTASSEQKNILDSLINSNSAKRVEFYEQKIKEQSFDTIDSENWFKAITKYINEIKVFEDTLLTEVKTLISDNIDSTIRNFLLWLVFNTSILAINLFILYTFKKSTVVQIDELTNAMKDLATGGRAFILSPINMNRDEIAYMYDAYETTRQKLLKGDMYTQLYESKNEIELKKREKENKKLEKIAFTDSLTGTLNRRKFEKVARQEIERSNRYNSKLSFLMIDIDHFKRVNDTYGHAVGDEVIKHFASACMKMLRNIDVVARIGGEEFVVMLPETTVEGAYKFAERFRKQIYASELNINEKSIRFSISIGVSTLNKNEDLKTVLQKADKALYRAKESGRNRSVINK</sequence>
<evidence type="ECO:0000256" key="3">
    <source>
        <dbReference type="ARBA" id="ARBA00022723"/>
    </source>
</evidence>
<keyword evidence="4" id="KW-0408">Iron</keyword>
<dbReference type="CDD" id="cd01949">
    <property type="entry name" value="GGDEF"/>
    <property type="match status" value="1"/>
</dbReference>
<accession>A0A5P8P2S5</accession>
<comment type="catalytic activity">
    <reaction evidence="5">
        <text>2 GTP = 3',3'-c-di-GMP + 2 diphosphate</text>
        <dbReference type="Rhea" id="RHEA:24898"/>
        <dbReference type="ChEBI" id="CHEBI:33019"/>
        <dbReference type="ChEBI" id="CHEBI:37565"/>
        <dbReference type="ChEBI" id="CHEBI:58805"/>
        <dbReference type="EC" id="2.7.7.65"/>
    </reaction>
</comment>
<dbReference type="EMBL" id="CP043617">
    <property type="protein sequence ID" value="QFR50022.1"/>
    <property type="molecule type" value="Genomic_DNA"/>
</dbReference>
<keyword evidence="6" id="KW-1133">Transmembrane helix</keyword>
<dbReference type="Gene3D" id="1.20.120.50">
    <property type="entry name" value="Hemerythrin-like"/>
    <property type="match status" value="1"/>
</dbReference>
<dbReference type="Pfam" id="PF01814">
    <property type="entry name" value="Hemerythrin"/>
    <property type="match status" value="1"/>
</dbReference>
<dbReference type="SUPFAM" id="SSF47188">
    <property type="entry name" value="Hemerythrin-like"/>
    <property type="match status" value="1"/>
</dbReference>
<dbReference type="InterPro" id="IPR012827">
    <property type="entry name" value="Hemerythrin_metal-bd"/>
</dbReference>
<proteinExistence type="inferred from homology"/>
<keyword evidence="9" id="KW-1185">Reference proteome</keyword>
<dbReference type="InterPro" id="IPR050469">
    <property type="entry name" value="Diguanylate_Cyclase"/>
</dbReference>
<dbReference type="RefSeq" id="WP_152307970.1">
    <property type="nucleotide sequence ID" value="NZ_CP043617.1"/>
</dbReference>
<feature type="transmembrane region" description="Helical" evidence="6">
    <location>
        <begin position="456"/>
        <end position="477"/>
    </location>
</feature>
<dbReference type="InterPro" id="IPR035938">
    <property type="entry name" value="Hemerythrin-like_sf"/>
</dbReference>
<keyword evidence="6" id="KW-0812">Transmembrane</keyword>
<organism evidence="8 9">
    <name type="scientific">Sulfurimonas lithotrophica</name>
    <dbReference type="NCBI Taxonomy" id="2590022"/>
    <lineage>
        <taxon>Bacteria</taxon>
        <taxon>Pseudomonadati</taxon>
        <taxon>Campylobacterota</taxon>
        <taxon>Epsilonproteobacteria</taxon>
        <taxon>Campylobacterales</taxon>
        <taxon>Sulfurimonadaceae</taxon>
        <taxon>Sulfurimonas</taxon>
    </lineage>
</organism>
<dbReference type="FunFam" id="3.30.70.270:FF:000001">
    <property type="entry name" value="Diguanylate cyclase domain protein"/>
    <property type="match status" value="1"/>
</dbReference>
<dbReference type="AlphaFoldDB" id="A0A5P8P2S5"/>
<evidence type="ECO:0000256" key="6">
    <source>
        <dbReference type="SAM" id="Phobius"/>
    </source>
</evidence>
<dbReference type="InterPro" id="IPR043128">
    <property type="entry name" value="Rev_trsase/Diguanyl_cyclase"/>
</dbReference>
<dbReference type="KEGG" id="sulg:FJR48_09910"/>
<evidence type="ECO:0000256" key="5">
    <source>
        <dbReference type="ARBA" id="ARBA00034247"/>
    </source>
</evidence>
<reference evidence="8 9" key="1">
    <citation type="submission" date="2019-09" db="EMBL/GenBank/DDBJ databases">
        <title>Sulfurimonas gotlandica sp. nov., a chemoautotrophic and psychrotolerant epsilonproteobacterium isolated from a pelagic redoxcline, and an emended description of the genus Sulfurimonas.</title>
        <authorList>
            <person name="Wang S."/>
            <person name="Jiang L."/>
            <person name="Shao S."/>
        </authorList>
    </citation>
    <scope>NUCLEOTIDE SEQUENCE [LARGE SCALE GENOMIC DNA]</scope>
    <source>
        <strain evidence="8 9">GYSZ_1</strain>
    </source>
</reference>
<keyword evidence="6" id="KW-0472">Membrane</keyword>